<dbReference type="Proteomes" id="UP000646548">
    <property type="component" value="Unassembled WGS sequence"/>
</dbReference>
<accession>A0A834CDP1</accession>
<evidence type="ECO:0000313" key="2">
    <source>
        <dbReference type="EMBL" id="KAF6725844.1"/>
    </source>
</evidence>
<name>A0A834CDP1_ORYME</name>
<evidence type="ECO:0000313" key="3">
    <source>
        <dbReference type="Proteomes" id="UP000646548"/>
    </source>
</evidence>
<comment type="caution">
    <text evidence="2">The sequence shown here is derived from an EMBL/GenBank/DDBJ whole genome shotgun (WGS) entry which is preliminary data.</text>
</comment>
<gene>
    <name evidence="2" type="ORF">FQA47_016703</name>
</gene>
<evidence type="ECO:0000256" key="1">
    <source>
        <dbReference type="SAM" id="MobiDB-lite"/>
    </source>
</evidence>
<organism evidence="2 3">
    <name type="scientific">Oryzias melastigma</name>
    <name type="common">Marine medaka</name>
    <dbReference type="NCBI Taxonomy" id="30732"/>
    <lineage>
        <taxon>Eukaryota</taxon>
        <taxon>Metazoa</taxon>
        <taxon>Chordata</taxon>
        <taxon>Craniata</taxon>
        <taxon>Vertebrata</taxon>
        <taxon>Euteleostomi</taxon>
        <taxon>Actinopterygii</taxon>
        <taxon>Neopterygii</taxon>
        <taxon>Teleostei</taxon>
        <taxon>Neoteleostei</taxon>
        <taxon>Acanthomorphata</taxon>
        <taxon>Ovalentaria</taxon>
        <taxon>Atherinomorphae</taxon>
        <taxon>Beloniformes</taxon>
        <taxon>Adrianichthyidae</taxon>
        <taxon>Oryziinae</taxon>
        <taxon>Oryzias</taxon>
    </lineage>
</organism>
<feature type="region of interest" description="Disordered" evidence="1">
    <location>
        <begin position="102"/>
        <end position="137"/>
    </location>
</feature>
<reference evidence="2" key="1">
    <citation type="journal article" name="BMC Genomics">
        <title>Long-read sequencing and de novo genome assembly of marine medaka (Oryzias melastigma).</title>
        <authorList>
            <person name="Liang P."/>
            <person name="Saqib H.S.A."/>
            <person name="Ni X."/>
            <person name="Shen Y."/>
        </authorList>
    </citation>
    <scope>NUCLEOTIDE SEQUENCE</scope>
    <source>
        <strain evidence="2">Bigg-433</strain>
    </source>
</reference>
<proteinExistence type="predicted"/>
<dbReference type="EMBL" id="WKFB01000350">
    <property type="protein sequence ID" value="KAF6725844.1"/>
    <property type="molecule type" value="Genomic_DNA"/>
</dbReference>
<protein>
    <submittedName>
        <fullName evidence="2">Uncharacterized protein</fullName>
    </submittedName>
</protein>
<sequence length="137" mass="14794">MTNNTTDLCRQIGLCAARANFPLTRKLFTSAAWSSSAASGRMVHFFTSHCLMVFTALWSLAHLGSLSAWTGVIGSKPKDQLDPNVKDWGDYSDLPLGVEQGLGLEEDREEGDRRGAGGSTNLAPELDFLADFAGKNN</sequence>
<dbReference type="AlphaFoldDB" id="A0A834CDP1"/>